<evidence type="ECO:0000256" key="10">
    <source>
        <dbReference type="ARBA" id="ARBA00029833"/>
    </source>
</evidence>
<evidence type="ECO:0000256" key="3">
    <source>
        <dbReference type="ARBA" id="ARBA00021099"/>
    </source>
</evidence>
<dbReference type="GO" id="GO:0000045">
    <property type="term" value="P:autophagosome assembly"/>
    <property type="evidence" value="ECO:0007669"/>
    <property type="project" value="TreeGrafter"/>
</dbReference>
<dbReference type="PANTHER" id="PTHR14957">
    <property type="entry name" value="UBIQUITIN-LIKE-CONJUGATING ENZYME ATG10"/>
    <property type="match status" value="1"/>
</dbReference>
<dbReference type="GO" id="GO:0000422">
    <property type="term" value="P:autophagy of mitochondrion"/>
    <property type="evidence" value="ECO:0007669"/>
    <property type="project" value="TreeGrafter"/>
</dbReference>
<evidence type="ECO:0000256" key="6">
    <source>
        <dbReference type="ARBA" id="ARBA00022679"/>
    </source>
</evidence>
<dbReference type="GO" id="GO:0015031">
    <property type="term" value="P:protein transport"/>
    <property type="evidence" value="ECO:0007669"/>
    <property type="project" value="UniProtKB-KW"/>
</dbReference>
<keyword evidence="4" id="KW-0813">Transport</keyword>
<dbReference type="GO" id="GO:0005829">
    <property type="term" value="C:cytosol"/>
    <property type="evidence" value="ECO:0007669"/>
    <property type="project" value="TreeGrafter"/>
</dbReference>
<dbReference type="InterPro" id="IPR007135">
    <property type="entry name" value="Atg3/Atg10"/>
</dbReference>
<keyword evidence="6" id="KW-0808">Transferase</keyword>
<keyword evidence="5" id="KW-0963">Cytoplasm</keyword>
<dbReference type="OrthoDB" id="4089664at2759"/>
<evidence type="ECO:0000313" key="13">
    <source>
        <dbReference type="RefSeq" id="XP_030049197.1"/>
    </source>
</evidence>
<dbReference type="GeneID" id="115463116"/>
<protein>
    <recommendedName>
        <fullName evidence="3">Ubiquitin-like-conjugating enzyme ATG10</fullName>
    </recommendedName>
    <alternativeName>
        <fullName evidence="10">Autophagy-related protein 10</fullName>
    </alternativeName>
</protein>
<evidence type="ECO:0000313" key="12">
    <source>
        <dbReference type="Proteomes" id="UP000515156"/>
    </source>
</evidence>
<organism evidence="12 13">
    <name type="scientific">Microcaecilia unicolor</name>
    <dbReference type="NCBI Taxonomy" id="1415580"/>
    <lineage>
        <taxon>Eukaryota</taxon>
        <taxon>Metazoa</taxon>
        <taxon>Chordata</taxon>
        <taxon>Craniata</taxon>
        <taxon>Vertebrata</taxon>
        <taxon>Euteleostomi</taxon>
        <taxon>Amphibia</taxon>
        <taxon>Gymnophiona</taxon>
        <taxon>Siphonopidae</taxon>
        <taxon>Microcaecilia</taxon>
    </lineage>
</organism>
<accession>A0A6P7X0X8</accession>
<comment type="subcellular location">
    <subcellularLocation>
        <location evidence="1">Cytoplasm</location>
    </subcellularLocation>
</comment>
<dbReference type="CTD" id="83734"/>
<evidence type="ECO:0000313" key="14">
    <source>
        <dbReference type="RefSeq" id="XP_030049198.1"/>
    </source>
</evidence>
<evidence type="ECO:0000256" key="2">
    <source>
        <dbReference type="ARBA" id="ARBA00005696"/>
    </source>
</evidence>
<proteinExistence type="inferred from homology"/>
<evidence type="ECO:0000256" key="9">
    <source>
        <dbReference type="ARBA" id="ARBA00023006"/>
    </source>
</evidence>
<sequence>MLHINQMSSDPEAEGDFFLGEKKFKQHCVDFIKHSQQIGDGWEWKDLKESNEGYMSKTLLQSKVLCTELDLKKNAKEDQECITIDEDELGAVSDDSQVTEVPAASEVIRYEYHVLYSSSYQAPVLYFRASFLDGRPLILDEIWEGVHESYRTRLLQGPWDTITQQEHPLLGQSFFVLHPCRTNEFMSSILASSNSKRYVNYITSWLSVVGPVVGLNLPLSYGIATSIVPVHNQ</sequence>
<dbReference type="RefSeq" id="XP_030049198.1">
    <property type="nucleotide sequence ID" value="XM_030193338.1"/>
</dbReference>
<comment type="similarity">
    <text evidence="2">Belongs to the ATG10 family.</text>
</comment>
<dbReference type="Pfam" id="PF03987">
    <property type="entry name" value="Autophagy_act_C"/>
    <property type="match status" value="1"/>
</dbReference>
<keyword evidence="8" id="KW-0653">Protein transport</keyword>
<comment type="function">
    <text evidence="11">E2-like enzyme involved in autophagy. Acts as an E2-like enzyme that catalyzes the conjugation of ATG12 to ATG5. ATG12 conjugation to ATG5 is required for autophagy. Likely serves as an ATG5-recognition molecule. Not involved in ATG12 conjugation to ATG3. Plays a role in adenovirus-mediated cell lysis.</text>
</comment>
<dbReference type="RefSeq" id="XP_030049197.1">
    <property type="nucleotide sequence ID" value="XM_030193337.1"/>
</dbReference>
<dbReference type="Gene3D" id="3.30.1460.50">
    <property type="match status" value="1"/>
</dbReference>
<evidence type="ECO:0000256" key="5">
    <source>
        <dbReference type="ARBA" id="ARBA00022490"/>
    </source>
</evidence>
<evidence type="ECO:0000256" key="7">
    <source>
        <dbReference type="ARBA" id="ARBA00022786"/>
    </source>
</evidence>
<dbReference type="PANTHER" id="PTHR14957:SF1">
    <property type="entry name" value="UBIQUITIN-LIKE-CONJUGATING ENZYME ATG10"/>
    <property type="match status" value="1"/>
</dbReference>
<dbReference type="GO" id="GO:0032446">
    <property type="term" value="P:protein modification by small protein conjugation"/>
    <property type="evidence" value="ECO:0007669"/>
    <property type="project" value="TreeGrafter"/>
</dbReference>
<evidence type="ECO:0000256" key="1">
    <source>
        <dbReference type="ARBA" id="ARBA00004496"/>
    </source>
</evidence>
<keyword evidence="12" id="KW-1185">Reference proteome</keyword>
<dbReference type="KEGG" id="muo:115463116"/>
<dbReference type="Proteomes" id="UP000515156">
    <property type="component" value="Chromosome 2"/>
</dbReference>
<evidence type="ECO:0000256" key="4">
    <source>
        <dbReference type="ARBA" id="ARBA00022448"/>
    </source>
</evidence>
<evidence type="ECO:0000256" key="11">
    <source>
        <dbReference type="ARBA" id="ARBA00054759"/>
    </source>
</evidence>
<dbReference type="FunFam" id="3.30.1460.50:FF:000002">
    <property type="entry name" value="Autophagy related 10"/>
    <property type="match status" value="1"/>
</dbReference>
<name>A0A6P7X0X8_9AMPH</name>
<dbReference type="AlphaFoldDB" id="A0A6P7X0X8"/>
<dbReference type="GO" id="GO:0061651">
    <property type="term" value="F:Atg12 conjugating enzyme activity"/>
    <property type="evidence" value="ECO:0007669"/>
    <property type="project" value="TreeGrafter"/>
</dbReference>
<reference evidence="13 14" key="1">
    <citation type="submission" date="2025-04" db="UniProtKB">
        <authorList>
            <consortium name="RefSeq"/>
        </authorList>
    </citation>
    <scope>IDENTIFICATION</scope>
</reference>
<keyword evidence="9" id="KW-0072">Autophagy</keyword>
<keyword evidence="7" id="KW-0833">Ubl conjugation pathway</keyword>
<gene>
    <name evidence="13 14" type="primary">ATG10</name>
</gene>
<evidence type="ECO:0000256" key="8">
    <source>
        <dbReference type="ARBA" id="ARBA00022927"/>
    </source>
</evidence>